<dbReference type="NCBIfam" id="TIGR02532">
    <property type="entry name" value="IV_pilin_GFxxxE"/>
    <property type="match status" value="1"/>
</dbReference>
<dbReference type="Pfam" id="PF07596">
    <property type="entry name" value="SBP_bac_10"/>
    <property type="match status" value="1"/>
</dbReference>
<dbReference type="Proteomes" id="UP000324233">
    <property type="component" value="Chromosome"/>
</dbReference>
<dbReference type="InterPro" id="IPR011453">
    <property type="entry name" value="DUF1559"/>
</dbReference>
<dbReference type="EMBL" id="CP042997">
    <property type="protein sequence ID" value="QEH38565.1"/>
    <property type="molecule type" value="Genomic_DNA"/>
</dbReference>
<dbReference type="Gene3D" id="3.30.700.10">
    <property type="entry name" value="Glycoprotein, Type 4 Pilin"/>
    <property type="match status" value="1"/>
</dbReference>
<keyword evidence="3" id="KW-1185">Reference proteome</keyword>
<dbReference type="AlphaFoldDB" id="A0A5B9WET7"/>
<dbReference type="PANTHER" id="PTHR30093:SF2">
    <property type="entry name" value="TYPE II SECRETION SYSTEM PROTEIN H"/>
    <property type="match status" value="1"/>
</dbReference>
<reference evidence="2 3" key="1">
    <citation type="submission" date="2019-08" db="EMBL/GenBank/DDBJ databases">
        <title>Deep-cultivation of Planctomycetes and their phenomic and genomic characterization uncovers novel biology.</title>
        <authorList>
            <person name="Wiegand S."/>
            <person name="Jogler M."/>
            <person name="Boedeker C."/>
            <person name="Pinto D."/>
            <person name="Vollmers J."/>
            <person name="Rivas-Marin E."/>
            <person name="Kohn T."/>
            <person name="Peeters S.H."/>
            <person name="Heuer A."/>
            <person name="Rast P."/>
            <person name="Oberbeckmann S."/>
            <person name="Bunk B."/>
            <person name="Jeske O."/>
            <person name="Meyerdierks A."/>
            <person name="Storesund J.E."/>
            <person name="Kallscheuer N."/>
            <person name="Luecker S."/>
            <person name="Lage O.M."/>
            <person name="Pohl T."/>
            <person name="Merkel B.J."/>
            <person name="Hornburger P."/>
            <person name="Mueller R.-W."/>
            <person name="Bruemmer F."/>
            <person name="Labrenz M."/>
            <person name="Spormann A.M."/>
            <person name="Op den Camp H."/>
            <person name="Overmann J."/>
            <person name="Amann R."/>
            <person name="Jetten M.S.M."/>
            <person name="Mascher T."/>
            <person name="Medema M.H."/>
            <person name="Devos D.P."/>
            <person name="Kaster A.-K."/>
            <person name="Ovreas L."/>
            <person name="Rohde M."/>
            <person name="Galperin M.Y."/>
            <person name="Jogler C."/>
        </authorList>
    </citation>
    <scope>NUCLEOTIDE SEQUENCE [LARGE SCALE GENOMIC DNA]</scope>
    <source>
        <strain evidence="2 3">OJF2</strain>
    </source>
</reference>
<dbReference type="SUPFAM" id="SSF54523">
    <property type="entry name" value="Pili subunits"/>
    <property type="match status" value="1"/>
</dbReference>
<protein>
    <submittedName>
        <fullName evidence="2">Type II secretion system protein G</fullName>
    </submittedName>
</protein>
<proteinExistence type="predicted"/>
<sequence length="328" mass="35024">MARRRGFTLIELLVVIAIISVLIGLLLPAVQSAREAARRVQCTNNLKQMGLALHNYEGSTGSFPSGVISALANPSWTMPPGQCTAFPADIGPGWSLFALMSPYLEQQVLTNSLNFSLTIADPSNQTTRQTRIATYVCPSDDATTGVSMYDCGDPPVASNLPQPVLPNLGPNSYVGCLGGATGGYPTSLVGCYEYQPFNGIFHRNSRVRIADITDGTSNTVGIGERDDYFVTTTWVGVIPGAEAIYNPQRGKGCSNWRPPLVAVLAHGRQFTVNAPDASPGAFQSQHPAGGNFLFMDGSVRFVKSTMSLPTMWAICTRNLGEIISGEAN</sequence>
<dbReference type="PROSITE" id="PS00409">
    <property type="entry name" value="PROKAR_NTER_METHYL"/>
    <property type="match status" value="1"/>
</dbReference>
<dbReference type="RefSeq" id="WP_168222223.1">
    <property type="nucleotide sequence ID" value="NZ_CP042997.1"/>
</dbReference>
<dbReference type="InterPro" id="IPR027558">
    <property type="entry name" value="Pre_pil_HX9DG_C"/>
</dbReference>
<dbReference type="Pfam" id="PF07963">
    <property type="entry name" value="N_methyl"/>
    <property type="match status" value="1"/>
</dbReference>
<dbReference type="InterPro" id="IPR045584">
    <property type="entry name" value="Pilin-like"/>
</dbReference>
<dbReference type="KEGG" id="agv:OJF2_71680"/>
<gene>
    <name evidence="2" type="primary">pulG_12</name>
    <name evidence="2" type="ORF">OJF2_71680</name>
</gene>
<name>A0A5B9WET7_9BACT</name>
<organism evidence="2 3">
    <name type="scientific">Aquisphaera giovannonii</name>
    <dbReference type="NCBI Taxonomy" id="406548"/>
    <lineage>
        <taxon>Bacteria</taxon>
        <taxon>Pseudomonadati</taxon>
        <taxon>Planctomycetota</taxon>
        <taxon>Planctomycetia</taxon>
        <taxon>Isosphaerales</taxon>
        <taxon>Isosphaeraceae</taxon>
        <taxon>Aquisphaera</taxon>
    </lineage>
</organism>
<evidence type="ECO:0000313" key="2">
    <source>
        <dbReference type="EMBL" id="QEH38565.1"/>
    </source>
</evidence>
<feature type="domain" description="DUF1559" evidence="1">
    <location>
        <begin position="31"/>
        <end position="305"/>
    </location>
</feature>
<dbReference type="NCBIfam" id="TIGR04294">
    <property type="entry name" value="pre_pil_HX9DG"/>
    <property type="match status" value="1"/>
</dbReference>
<evidence type="ECO:0000313" key="3">
    <source>
        <dbReference type="Proteomes" id="UP000324233"/>
    </source>
</evidence>
<evidence type="ECO:0000259" key="1">
    <source>
        <dbReference type="Pfam" id="PF07596"/>
    </source>
</evidence>
<dbReference type="InterPro" id="IPR012902">
    <property type="entry name" value="N_methyl_site"/>
</dbReference>
<dbReference type="PANTHER" id="PTHR30093">
    <property type="entry name" value="GENERAL SECRETION PATHWAY PROTEIN G"/>
    <property type="match status" value="1"/>
</dbReference>
<accession>A0A5B9WET7</accession>